<dbReference type="Proteomes" id="UP000240410">
    <property type="component" value="Unassembled WGS sequence"/>
</dbReference>
<sequence>MTPEQNLLIMKWQFAATILMGLDYFISDSFREKANAYVRGYFQGMQERVDADVKQAFSEFKGKLFHVLISIIQIAIGVGLCVLSRHIDENLIWLFIGILLVALFFIIAGVNFAFTTVFHLLTKLGIAAPFRFLTTFLVGSPKGPIAAIGFICLMISFYLRYSYNGI</sequence>
<protein>
    <submittedName>
        <fullName evidence="2">Uncharacterized protein</fullName>
    </submittedName>
</protein>
<dbReference type="AlphaFoldDB" id="A0A2T3MHK4"/>
<feature type="transmembrane region" description="Helical" evidence="1">
    <location>
        <begin position="145"/>
        <end position="163"/>
    </location>
</feature>
<gene>
    <name evidence="2" type="ORF">CTM89_01000</name>
</gene>
<proteinExistence type="predicted"/>
<organism evidence="2 3">
    <name type="scientific">Photobacterium leiognathi</name>
    <dbReference type="NCBI Taxonomy" id="553611"/>
    <lineage>
        <taxon>Bacteria</taxon>
        <taxon>Pseudomonadati</taxon>
        <taxon>Pseudomonadota</taxon>
        <taxon>Gammaproteobacteria</taxon>
        <taxon>Vibrionales</taxon>
        <taxon>Vibrionaceae</taxon>
        <taxon>Photobacterium</taxon>
    </lineage>
</organism>
<evidence type="ECO:0000256" key="1">
    <source>
        <dbReference type="SAM" id="Phobius"/>
    </source>
</evidence>
<feature type="transmembrane region" description="Helical" evidence="1">
    <location>
        <begin position="6"/>
        <end position="26"/>
    </location>
</feature>
<reference evidence="2 3" key="1">
    <citation type="submission" date="2018-03" db="EMBL/GenBank/DDBJ databases">
        <title>Whole genome sequencing of Histamine producing bacteria.</title>
        <authorList>
            <person name="Butler K."/>
        </authorList>
    </citation>
    <scope>NUCLEOTIDE SEQUENCE [LARGE SCALE GENOMIC DNA]</scope>
    <source>
        <strain evidence="2 3">ATCC 33979</strain>
    </source>
</reference>
<keyword evidence="1" id="KW-0472">Membrane</keyword>
<keyword evidence="1" id="KW-1133">Transmembrane helix</keyword>
<dbReference type="EMBL" id="PYOJ01000001">
    <property type="protein sequence ID" value="PSV93852.1"/>
    <property type="molecule type" value="Genomic_DNA"/>
</dbReference>
<accession>A0A2T3MHK4</accession>
<evidence type="ECO:0000313" key="3">
    <source>
        <dbReference type="Proteomes" id="UP000240410"/>
    </source>
</evidence>
<dbReference type="RefSeq" id="WP_045068279.1">
    <property type="nucleotide sequence ID" value="NZ_JZSL01000003.1"/>
</dbReference>
<comment type="caution">
    <text evidence="2">The sequence shown here is derived from an EMBL/GenBank/DDBJ whole genome shotgun (WGS) entry which is preliminary data.</text>
</comment>
<name>A0A2T3MHK4_PHOLE</name>
<dbReference type="OrthoDB" id="6638660at2"/>
<keyword evidence="1" id="KW-0812">Transmembrane</keyword>
<feature type="transmembrane region" description="Helical" evidence="1">
    <location>
        <begin position="64"/>
        <end position="85"/>
    </location>
</feature>
<evidence type="ECO:0000313" key="2">
    <source>
        <dbReference type="EMBL" id="PSV93852.1"/>
    </source>
</evidence>
<feature type="transmembrane region" description="Helical" evidence="1">
    <location>
        <begin position="91"/>
        <end position="113"/>
    </location>
</feature>